<reference evidence="1" key="1">
    <citation type="submission" date="2022-04" db="EMBL/GenBank/DDBJ databases">
        <title>Chromosome-scale genome assembly of Holotrichia oblita Faldermann.</title>
        <authorList>
            <person name="Rongchong L."/>
        </authorList>
    </citation>
    <scope>NUCLEOTIDE SEQUENCE</scope>
    <source>
        <strain evidence="1">81SQS9</strain>
    </source>
</reference>
<sequence length="457" mass="50777">MLNAVLRKSFSKSACRRFASSTSLSSENHYDIIVAGGGMVGSTLACTLSKNPILSNRKILLLEASKEFNWKPTEKYSNRVVALNPNTRKLFEKIGFWKHIENVRYSPVCKIQAWDALSESMISFDSNNHVDEVAYIVENSLILYAANIENQSLHNLNIINDAKIKSCNLAIHEDEEIQVELENGASYTCELLLGCDGVNSKVREAMGVQYVGWNYKQMGLVATLNLSEDTEENRIAWQRYIPTGTIALLPLNTKQSSLVWCNTNENIKQLLKLSPEQFVDELNSALWKQYEKNDIVNQATKCLGSILKTLDAPANIMQQLPPSICSIEESSRAAFPLGFGHAANYIRKGVALVGDAAHRVHPLGGQGVNLGFGDICSLDEILGNAAYSGRKLNNLLDLRKYETARQRHNVPTMLALDGLQKLYTTDFTPVVLLRSLGLQLTHALTPVKRAIIEQASH</sequence>
<name>A0ACB9TD14_HOLOL</name>
<gene>
    <name evidence="1" type="ORF">MML48_3g00016024</name>
</gene>
<accession>A0ACB9TD14</accession>
<dbReference type="Proteomes" id="UP001056778">
    <property type="component" value="Chromosome 3"/>
</dbReference>
<organism evidence="1 2">
    <name type="scientific">Holotrichia oblita</name>
    <name type="common">Chafer beetle</name>
    <dbReference type="NCBI Taxonomy" id="644536"/>
    <lineage>
        <taxon>Eukaryota</taxon>
        <taxon>Metazoa</taxon>
        <taxon>Ecdysozoa</taxon>
        <taxon>Arthropoda</taxon>
        <taxon>Hexapoda</taxon>
        <taxon>Insecta</taxon>
        <taxon>Pterygota</taxon>
        <taxon>Neoptera</taxon>
        <taxon>Endopterygota</taxon>
        <taxon>Coleoptera</taxon>
        <taxon>Polyphaga</taxon>
        <taxon>Scarabaeiformia</taxon>
        <taxon>Scarabaeidae</taxon>
        <taxon>Melolonthinae</taxon>
        <taxon>Holotrichia</taxon>
    </lineage>
</organism>
<keyword evidence="1" id="KW-0503">Monooxygenase</keyword>
<evidence type="ECO:0000313" key="1">
    <source>
        <dbReference type="EMBL" id="KAI4464682.1"/>
    </source>
</evidence>
<comment type="caution">
    <text evidence="1">The sequence shown here is derived from an EMBL/GenBank/DDBJ whole genome shotgun (WGS) entry which is preliminary data.</text>
</comment>
<evidence type="ECO:0000313" key="2">
    <source>
        <dbReference type="Proteomes" id="UP001056778"/>
    </source>
</evidence>
<keyword evidence="1" id="KW-0560">Oxidoreductase</keyword>
<keyword evidence="1" id="KW-0830">Ubiquinone</keyword>
<keyword evidence="2" id="KW-1185">Reference proteome</keyword>
<proteinExistence type="predicted"/>
<protein>
    <submittedName>
        <fullName evidence="1">Ubiquinone biosynthesis monooxygenase coq6 mitochondrial</fullName>
    </submittedName>
</protein>
<dbReference type="EMBL" id="CM043017">
    <property type="protein sequence ID" value="KAI4464682.1"/>
    <property type="molecule type" value="Genomic_DNA"/>
</dbReference>